<dbReference type="InterPro" id="IPR014710">
    <property type="entry name" value="RmlC-like_jellyroll"/>
</dbReference>
<dbReference type="SUPFAM" id="SSF51182">
    <property type="entry name" value="RmlC-like cupins"/>
    <property type="match status" value="1"/>
</dbReference>
<name>A0A1U7D221_9RHOB</name>
<protein>
    <submittedName>
        <fullName evidence="2">Cupin domain-containing protein</fullName>
    </submittedName>
</protein>
<reference evidence="2 3" key="1">
    <citation type="submission" date="2016-03" db="EMBL/GenBank/DDBJ databases">
        <title>Deep-sea bacteria in the southern Pacific.</title>
        <authorList>
            <person name="Tang K."/>
        </authorList>
    </citation>
    <scope>NUCLEOTIDE SEQUENCE [LARGE SCALE GENOMIC DNA]</scope>
    <source>
        <strain evidence="2 3">JLT2016</strain>
    </source>
</reference>
<gene>
    <name evidence="2" type="ORF">Ga0080559_TMP1395</name>
</gene>
<dbReference type="KEGG" id="tpro:Ga0080559_TMP1395"/>
<evidence type="ECO:0000259" key="1">
    <source>
        <dbReference type="Pfam" id="PF07883"/>
    </source>
</evidence>
<dbReference type="AlphaFoldDB" id="A0A1U7D221"/>
<dbReference type="PANTHER" id="PTHR36448">
    <property type="entry name" value="BLR7373 PROTEIN"/>
    <property type="match status" value="1"/>
</dbReference>
<dbReference type="InterPro" id="IPR013096">
    <property type="entry name" value="Cupin_2"/>
</dbReference>
<dbReference type="Pfam" id="PF07883">
    <property type="entry name" value="Cupin_2"/>
    <property type="match status" value="1"/>
</dbReference>
<dbReference type="CDD" id="cd02219">
    <property type="entry name" value="cupin_YjlB-like"/>
    <property type="match status" value="1"/>
</dbReference>
<dbReference type="PANTHER" id="PTHR36448:SF2">
    <property type="entry name" value="CUPIN TYPE-1 DOMAIN-CONTAINING PROTEIN"/>
    <property type="match status" value="1"/>
</dbReference>
<dbReference type="InterPro" id="IPR011051">
    <property type="entry name" value="RmlC_Cupin_sf"/>
</dbReference>
<proteinExistence type="predicted"/>
<dbReference type="InterPro" id="IPR014500">
    <property type="entry name" value="UCP019307_cupin"/>
</dbReference>
<keyword evidence="3" id="KW-1185">Reference proteome</keyword>
<dbReference type="Proteomes" id="UP000186559">
    <property type="component" value="Chromosome"/>
</dbReference>
<feature type="domain" description="Cupin type-2" evidence="1">
    <location>
        <begin position="8"/>
        <end position="56"/>
    </location>
</feature>
<dbReference type="EMBL" id="CP014796">
    <property type="protein sequence ID" value="APX22191.1"/>
    <property type="molecule type" value="Genomic_DNA"/>
</dbReference>
<accession>A0A1U7D221</accession>
<organism evidence="2 3">
    <name type="scientific">Salipiger profundus</name>
    <dbReference type="NCBI Taxonomy" id="1229727"/>
    <lineage>
        <taxon>Bacteria</taxon>
        <taxon>Pseudomonadati</taxon>
        <taxon>Pseudomonadota</taxon>
        <taxon>Alphaproteobacteria</taxon>
        <taxon>Rhodobacterales</taxon>
        <taxon>Roseobacteraceae</taxon>
        <taxon>Salipiger</taxon>
    </lineage>
</organism>
<dbReference type="InterPro" id="IPR047121">
    <property type="entry name" value="YjiB-like"/>
</dbReference>
<dbReference type="Gene3D" id="2.60.120.10">
    <property type="entry name" value="Jelly Rolls"/>
    <property type="match status" value="1"/>
</dbReference>
<evidence type="ECO:0000313" key="2">
    <source>
        <dbReference type="EMBL" id="APX22191.1"/>
    </source>
</evidence>
<sequence length="122" mass="12979">MWTVFDYHHYHPDAHEALTVASGEARLRLGGPGPEGEDVDVAAGDCLILPAGTGHCRLSQSDDFRICGAYPPGQQDFTTRRAGPDAGRDASVIAAVALPETDPIFGRDGPLPRLWAEAISRG</sequence>
<dbReference type="PIRSF" id="PIRSF019307">
    <property type="entry name" value="UCP019307"/>
    <property type="match status" value="1"/>
</dbReference>
<evidence type="ECO:0000313" key="3">
    <source>
        <dbReference type="Proteomes" id="UP000186559"/>
    </source>
</evidence>